<protein>
    <recommendedName>
        <fullName evidence="1">ApaG domain-containing protein</fullName>
    </recommendedName>
</protein>
<gene>
    <name evidence="2" type="ORF">METZ01_LOCUS295174</name>
</gene>
<dbReference type="PROSITE" id="PS51087">
    <property type="entry name" value="APAG"/>
    <property type="match status" value="1"/>
</dbReference>
<dbReference type="InterPro" id="IPR036767">
    <property type="entry name" value="ApaG_sf"/>
</dbReference>
<sequence>MYSKAKRKIQISVQPIYLEEQSTPEENKYVWAYHVNITNQGRETVQLISRYWNITDSNGCVKEVRGKGVVGEQPVLAPGESFEYTS</sequence>
<organism evidence="2">
    <name type="scientific">marine metagenome</name>
    <dbReference type="NCBI Taxonomy" id="408172"/>
    <lineage>
        <taxon>unclassified sequences</taxon>
        <taxon>metagenomes</taxon>
        <taxon>ecological metagenomes</taxon>
    </lineage>
</organism>
<proteinExistence type="predicted"/>
<dbReference type="SUPFAM" id="SSF110069">
    <property type="entry name" value="ApaG-like"/>
    <property type="match status" value="1"/>
</dbReference>
<dbReference type="InterPro" id="IPR050718">
    <property type="entry name" value="ApaG-like"/>
</dbReference>
<evidence type="ECO:0000313" key="2">
    <source>
        <dbReference type="EMBL" id="SVC42320.1"/>
    </source>
</evidence>
<reference evidence="2" key="1">
    <citation type="submission" date="2018-05" db="EMBL/GenBank/DDBJ databases">
        <authorList>
            <person name="Lanie J.A."/>
            <person name="Ng W.-L."/>
            <person name="Kazmierczak K.M."/>
            <person name="Andrzejewski T.M."/>
            <person name="Davidsen T.M."/>
            <person name="Wayne K.J."/>
            <person name="Tettelin H."/>
            <person name="Glass J.I."/>
            <person name="Rusch D."/>
            <person name="Podicherti R."/>
            <person name="Tsui H.-C.T."/>
            <person name="Winkler M.E."/>
        </authorList>
    </citation>
    <scope>NUCLEOTIDE SEQUENCE</scope>
</reference>
<feature type="domain" description="ApaG" evidence="1">
    <location>
        <begin position="3"/>
        <end position="86"/>
    </location>
</feature>
<dbReference type="Gene3D" id="2.60.40.1470">
    <property type="entry name" value="ApaG domain"/>
    <property type="match status" value="1"/>
</dbReference>
<evidence type="ECO:0000259" key="1">
    <source>
        <dbReference type="PROSITE" id="PS51087"/>
    </source>
</evidence>
<dbReference type="AlphaFoldDB" id="A0A382M0K2"/>
<dbReference type="Pfam" id="PF04379">
    <property type="entry name" value="DUF525"/>
    <property type="match status" value="1"/>
</dbReference>
<accession>A0A382M0K2</accession>
<name>A0A382M0K2_9ZZZZ</name>
<dbReference type="InterPro" id="IPR007474">
    <property type="entry name" value="ApaG_domain"/>
</dbReference>
<dbReference type="EMBL" id="UINC01090404">
    <property type="protein sequence ID" value="SVC42320.1"/>
    <property type="molecule type" value="Genomic_DNA"/>
</dbReference>
<dbReference type="NCBIfam" id="NF003967">
    <property type="entry name" value="PRK05461.1"/>
    <property type="match status" value="1"/>
</dbReference>
<dbReference type="PANTHER" id="PTHR47191">
    <property type="entry name" value="OS05G0170800 PROTEIN"/>
    <property type="match status" value="1"/>
</dbReference>
<dbReference type="PANTHER" id="PTHR47191:SF2">
    <property type="entry name" value="OS05G0170800 PROTEIN"/>
    <property type="match status" value="1"/>
</dbReference>